<keyword evidence="2" id="KW-0964">Secreted</keyword>
<evidence type="ECO:0000313" key="6">
    <source>
        <dbReference type="EMBL" id="CRL63790.1"/>
    </source>
</evidence>
<dbReference type="PRINTS" id="PR01341">
    <property type="entry name" value="SALSPVBPROT"/>
</dbReference>
<reference evidence="7" key="1">
    <citation type="submission" date="2015-06" db="EMBL/GenBank/DDBJ databases">
        <authorList>
            <person name="Urmite Genomes"/>
        </authorList>
    </citation>
    <scope>NUCLEOTIDE SEQUENCE [LARGE SCALE GENOMIC DNA]</scope>
    <source>
        <strain evidence="7">CSUR P1867</strain>
    </source>
</reference>
<evidence type="ECO:0000256" key="2">
    <source>
        <dbReference type="ARBA" id="ARBA00022525"/>
    </source>
</evidence>
<dbReference type="InterPro" id="IPR028994">
    <property type="entry name" value="Integrin_alpha_N"/>
</dbReference>
<dbReference type="GO" id="GO:0005576">
    <property type="term" value="C:extracellular region"/>
    <property type="evidence" value="ECO:0007669"/>
    <property type="project" value="UniProtKB-SubCell"/>
</dbReference>
<dbReference type="Pfam" id="PF12256">
    <property type="entry name" value="TcdB_toxin_midN"/>
    <property type="match status" value="1"/>
</dbReference>
<comment type="subcellular location">
    <subcellularLocation>
        <location evidence="1">Secreted</location>
    </subcellularLocation>
</comment>
<evidence type="ECO:0000256" key="3">
    <source>
        <dbReference type="ARBA" id="ARBA00023026"/>
    </source>
</evidence>
<feature type="domain" description="Insecticide toxin TcdB middle/C-terminal" evidence="4">
    <location>
        <begin position="881"/>
        <end position="1028"/>
    </location>
</feature>
<dbReference type="SUPFAM" id="SSF69318">
    <property type="entry name" value="Integrin alpha N-terminal domain"/>
    <property type="match status" value="1"/>
</dbReference>
<dbReference type="InterPro" id="IPR022045">
    <property type="entry name" value="TcdB_toxin_mid/N"/>
</dbReference>
<keyword evidence="3" id="KW-0843">Virulence</keyword>
<dbReference type="EMBL" id="CVRY01000005">
    <property type="protein sequence ID" value="CRL63790.1"/>
    <property type="molecule type" value="Genomic_DNA"/>
</dbReference>
<dbReference type="InterPro" id="IPR003284">
    <property type="entry name" value="Sal_SpvB"/>
</dbReference>
<dbReference type="Pfam" id="PF03534">
    <property type="entry name" value="SpvB"/>
    <property type="match status" value="1"/>
</dbReference>
<feature type="domain" description="Insecticide toxin TcdB middle/N-terminal" evidence="5">
    <location>
        <begin position="661"/>
        <end position="831"/>
    </location>
</feature>
<dbReference type="GO" id="GO:0005737">
    <property type="term" value="C:cytoplasm"/>
    <property type="evidence" value="ECO:0007669"/>
    <property type="project" value="InterPro"/>
</dbReference>
<evidence type="ECO:0000313" key="7">
    <source>
        <dbReference type="Proteomes" id="UP000183920"/>
    </source>
</evidence>
<dbReference type="Pfam" id="PF12255">
    <property type="entry name" value="TcdB_toxin_midC"/>
    <property type="match status" value="1"/>
</dbReference>
<sequence>MQNSEKLSFDAPNLPKGSGAVTGLTGNMGAVGPDGAATFSLPLPISQGRGYAPALGLAYHNQSGNGTFGFGWSVGVMSIRRDSSKGVPTYTQRDEFVGPEGEVIVPVVNKKGDIETLQRSELLGVNLSHQYQVTVYRSRIEKSFSRFECWSLNDKNAPANTPKQFWVMLSANGDVHLFGYQTTAQLFDSEENSHIAQWNLNASVSSTGEQIEYQYRAEDEQGCDKQETQTHPHANTQRYLEKVYYGNPIGERAFSCTKTDNTLPNNALFTLVFDYGERDSALATYPQWQSGSAWAVRKDCFSQFNYGFEVRTRRLCRQVLMYHRLESLAQQSAKAETPELVSRLTLNYDESASGSMLVSAQQSAFNNNKDAQSLMTLPPVNFDWQKVGSLTQAQWQSLDELAQFSPQQPYQYVDLLGEGLAGVLYQDSGAWWYRAPIRKEDQQNPNAMTWDKAQPLPIIPSLRGSAMLTDITGDGKLEWLVTQGNVNGYYTQDEEKAENWLNFVPLNAFPMEYFHPRAEMTSLTGSGFADLALIGPRSIRLYAGSAQGWKKSKEIMQADGVTLPIKNVNRRTLVAFSDVLGSGQQHLIKVDYQGVTCWVHLGNGKFSTPITLTGFSADRVKFNPNQLYLADLDGSGTTDIIYAQSTHLEVYFNQSGNQFVRGDDIALPKGMRFDNLCQLQIADVQGLGVASILLTKLTPKAQHWVLSLQNEKPWLLSSINNNMGMVQHLHYRSSAQCWLDEKLARKQQGKEKAVSHLPFALHTLWQLETVDEITQSRLTQTHNYRHGVWDGKEKEFRGFGCVEVTNAESFKSEENSADKTPNALTRQWFFTGKVSVDAKFADEFWQGDNAAFPLFSPRFTQGEGSAEKECDSDLRQQQNYWLERGLQGTLIRSEVYGLDNSTVSTVPYAVTEQRPQVRLIEAQGSSPVVMPSVVESRAYHYERIASDPTCHQQITLEQDGYGVVSKAVSVDYPRRHNTAENPYQHHESLPDTLWRSSYDQQQQSLRLSLSRQTCHHLDISEKQIYQLGVVKASRHDIWTFGAEKQPKEGLSVEALLATNNLLTQKSASVFAGQQQFAYMDADNKATLETPDFPIRLAYTETAELDEETARVLSQPYPQLQLDNVLRDAGYSQANYQFADEKEKEKQLWIKQLLGVTTYGTLAQFHKPLVYKQSALSCDYKLLWDKQFCTLMGKGSPQNTQDFHLTYDWRFLSPNSITDANHNIHQVTFDGLGRVTTTRFSGTEDGKQSGYSDKAFTMPTTIDGALALTSPLPIATGFVYVTDSWMSTSAKLPPHALQIMTDRYDSDSLQQIRQQIAFSDGFGRLLQTSIRVEAGEAFLRSDNATLRVDKNQRAQQKSTTIRWAISGETEYDNKGNVKRVYQPYFLNDWRYLADSSAQQNRFADTHYYDALGRLYRVITAKGYQRNTLVTPWFIVQEDENDTLT</sequence>
<gene>
    <name evidence="6" type="primary">spvB</name>
    <name evidence="6" type="ORF">BN1804_02668</name>
</gene>
<dbReference type="GO" id="GO:0016740">
    <property type="term" value="F:transferase activity"/>
    <property type="evidence" value="ECO:0007669"/>
    <property type="project" value="UniProtKB-KW"/>
</dbReference>
<protein>
    <submittedName>
        <fullName evidence="6">Mono(ADP-ribosyl)transferase SpvB</fullName>
    </submittedName>
</protein>
<organism evidence="6 7">
    <name type="scientific">Proteus penneri</name>
    <dbReference type="NCBI Taxonomy" id="102862"/>
    <lineage>
        <taxon>Bacteria</taxon>
        <taxon>Pseudomonadati</taxon>
        <taxon>Pseudomonadota</taxon>
        <taxon>Gammaproteobacteria</taxon>
        <taxon>Enterobacterales</taxon>
        <taxon>Morganellaceae</taxon>
        <taxon>Proteus</taxon>
    </lineage>
</organism>
<name>A0A0G4QD61_9GAMM</name>
<proteinExistence type="predicted"/>
<keyword evidence="6" id="KW-0808">Transferase</keyword>
<dbReference type="Proteomes" id="UP000183920">
    <property type="component" value="Unassembled WGS sequence"/>
</dbReference>
<dbReference type="InterPro" id="IPR022044">
    <property type="entry name" value="TcdB_toxin_mid/C"/>
</dbReference>
<dbReference type="RefSeq" id="WP_072064416.1">
    <property type="nucleotide sequence ID" value="NZ_CVRY01000005.1"/>
</dbReference>
<evidence type="ECO:0000259" key="4">
    <source>
        <dbReference type="Pfam" id="PF12255"/>
    </source>
</evidence>
<accession>A0A0G4QD61</accession>
<evidence type="ECO:0000259" key="5">
    <source>
        <dbReference type="Pfam" id="PF12256"/>
    </source>
</evidence>
<evidence type="ECO:0000256" key="1">
    <source>
        <dbReference type="ARBA" id="ARBA00004613"/>
    </source>
</evidence>